<keyword evidence="3" id="KW-1185">Reference proteome</keyword>
<evidence type="ECO:0000313" key="3">
    <source>
        <dbReference type="Proteomes" id="UP000591844"/>
    </source>
</evidence>
<dbReference type="InterPro" id="IPR036291">
    <property type="entry name" value="NAD(P)-bd_dom_sf"/>
</dbReference>
<feature type="domain" description="NAD-dependent epimerase/dehydratase" evidence="1">
    <location>
        <begin position="11"/>
        <end position="217"/>
    </location>
</feature>
<name>A0A7X5QHR9_9GAMM</name>
<evidence type="ECO:0000259" key="1">
    <source>
        <dbReference type="Pfam" id="PF01370"/>
    </source>
</evidence>
<protein>
    <recommendedName>
        <fullName evidence="1">NAD-dependent epimerase/dehydratase domain-containing protein</fullName>
    </recommendedName>
</protein>
<dbReference type="Gene3D" id="3.40.50.720">
    <property type="entry name" value="NAD(P)-binding Rossmann-like Domain"/>
    <property type="match status" value="1"/>
</dbReference>
<dbReference type="EMBL" id="PUJW01000040">
    <property type="protein sequence ID" value="NHB94495.1"/>
    <property type="molecule type" value="Genomic_DNA"/>
</dbReference>
<sequence>MKLRESPMKNVTVVGADGFIGNTMVKILRQKGYNPIAVTRNRKIENYDTDIVLYLAGSTTPHNAKSDSEHVDFDLLSLIQFLNKLKNIKTRPLFVFASSAGTVYDPADTQPYKESSSLLPVNLYGCSKLAQEAVVRQSNWVEPLILRLSNIYGPHQKPKPGFGVIAHWAQKICNHEPIEMMGNSGRDYLNIFDLAEIILKIINNYQSCYTGLTVNVGSGETVTLSDLYGIFLKAAAQPIKVIKKSARTFDASSVSIDISLAKELFNWQPKISLNVGIKGVLDAAFASKK</sequence>
<dbReference type="AlphaFoldDB" id="A0A7X5QHR9"/>
<dbReference type="Pfam" id="PF01370">
    <property type="entry name" value="Epimerase"/>
    <property type="match status" value="1"/>
</dbReference>
<proteinExistence type="predicted"/>
<comment type="caution">
    <text evidence="2">The sequence shown here is derived from an EMBL/GenBank/DDBJ whole genome shotgun (WGS) entry which is preliminary data.</text>
</comment>
<gene>
    <name evidence="2" type="ORF">C5469_21095</name>
</gene>
<dbReference type="Proteomes" id="UP000591844">
    <property type="component" value="Unassembled WGS sequence"/>
</dbReference>
<dbReference type="PANTHER" id="PTHR43245">
    <property type="entry name" value="BIFUNCTIONAL POLYMYXIN RESISTANCE PROTEIN ARNA"/>
    <property type="match status" value="1"/>
</dbReference>
<organism evidence="2 3">
    <name type="scientific">Photorhabdus cinerea</name>
    <dbReference type="NCBI Taxonomy" id="471575"/>
    <lineage>
        <taxon>Bacteria</taxon>
        <taxon>Pseudomonadati</taxon>
        <taxon>Pseudomonadota</taxon>
        <taxon>Gammaproteobacteria</taxon>
        <taxon>Enterobacterales</taxon>
        <taxon>Morganellaceae</taxon>
        <taxon>Photorhabdus</taxon>
    </lineage>
</organism>
<dbReference type="PANTHER" id="PTHR43245:SF13">
    <property type="entry name" value="UDP-D-APIOSE_UDP-D-XYLOSE SYNTHASE 2"/>
    <property type="match status" value="1"/>
</dbReference>
<dbReference type="InterPro" id="IPR050177">
    <property type="entry name" value="Lipid_A_modif_metabolic_enz"/>
</dbReference>
<reference evidence="2 3" key="1">
    <citation type="submission" date="2018-02" db="EMBL/GenBank/DDBJ databases">
        <authorList>
            <person name="Machado R.A."/>
        </authorList>
    </citation>
    <scope>NUCLEOTIDE SEQUENCE [LARGE SCALE GENOMIC DNA]</scope>
    <source>
        <strain evidence="2 3">DSM 19724</strain>
    </source>
</reference>
<accession>A0A7X5QHR9</accession>
<evidence type="ECO:0000313" key="2">
    <source>
        <dbReference type="EMBL" id="NHB94495.1"/>
    </source>
</evidence>
<dbReference type="InterPro" id="IPR001509">
    <property type="entry name" value="Epimerase_deHydtase"/>
</dbReference>
<dbReference type="SUPFAM" id="SSF51735">
    <property type="entry name" value="NAD(P)-binding Rossmann-fold domains"/>
    <property type="match status" value="1"/>
</dbReference>